<feature type="compositionally biased region" description="Polar residues" evidence="1">
    <location>
        <begin position="244"/>
        <end position="256"/>
    </location>
</feature>
<sequence>MLSKRLEELSRDPSNPDSIVELAVTALGPQGSFYICWKTRSGQYQQDSHGLPPKLQEWLFPADNSQRDFGSLQVILGPREGEFLASDKNGKVDQKPTEPSPRPFALNRASTFAPRDTSSTSRSRRISFIHDAPEETEKTSRRRSATLSTLGWASNSNRRTLSLPKVPLDPTETEEQRKSRRTSLLPLTLQAGPSAPAPLSNGFDYSNNTSRTPSRSSSVRSQRSNHSLNSTPPPPTRERRESSGNFQSDAFASPQASIPEEPQQTPRVPLRRPRPVSCYADACVQTEVVEEEEEPDTPLASYQARQHHLRGRSSVSSASSVFSAGSDFSSRRTSVASDFKVDDGNCWAPEAPVLANPICMGRMQDYFRATSYQLGDAFTAAGNTYWGSWRQ</sequence>
<evidence type="ECO:0000313" key="2">
    <source>
        <dbReference type="EMBL" id="KAK8028328.1"/>
    </source>
</evidence>
<organism evidence="2 3">
    <name type="scientific">Apiospora marii</name>
    <dbReference type="NCBI Taxonomy" id="335849"/>
    <lineage>
        <taxon>Eukaryota</taxon>
        <taxon>Fungi</taxon>
        <taxon>Dikarya</taxon>
        <taxon>Ascomycota</taxon>
        <taxon>Pezizomycotina</taxon>
        <taxon>Sordariomycetes</taxon>
        <taxon>Xylariomycetidae</taxon>
        <taxon>Amphisphaeriales</taxon>
        <taxon>Apiosporaceae</taxon>
        <taxon>Apiospora</taxon>
    </lineage>
</organism>
<keyword evidence="3" id="KW-1185">Reference proteome</keyword>
<accession>A0ABR1S919</accession>
<evidence type="ECO:0000313" key="3">
    <source>
        <dbReference type="Proteomes" id="UP001396898"/>
    </source>
</evidence>
<gene>
    <name evidence="2" type="ORF">PG991_005384</name>
</gene>
<protein>
    <recommendedName>
        <fullName evidence="4">YTH domain-containing protein</fullName>
    </recommendedName>
</protein>
<feature type="region of interest" description="Disordered" evidence="1">
    <location>
        <begin position="85"/>
        <end position="273"/>
    </location>
</feature>
<dbReference type="Proteomes" id="UP001396898">
    <property type="component" value="Unassembled WGS sequence"/>
</dbReference>
<proteinExistence type="predicted"/>
<reference evidence="2 3" key="1">
    <citation type="submission" date="2023-01" db="EMBL/GenBank/DDBJ databases">
        <title>Analysis of 21 Apiospora genomes using comparative genomics revels a genus with tremendous synthesis potential of carbohydrate active enzymes and secondary metabolites.</title>
        <authorList>
            <person name="Sorensen T."/>
        </authorList>
    </citation>
    <scope>NUCLEOTIDE SEQUENCE [LARGE SCALE GENOMIC DNA]</scope>
    <source>
        <strain evidence="2 3">CBS 20057</strain>
    </source>
</reference>
<evidence type="ECO:0000256" key="1">
    <source>
        <dbReference type="SAM" id="MobiDB-lite"/>
    </source>
</evidence>
<feature type="compositionally biased region" description="Low complexity" evidence="1">
    <location>
        <begin position="206"/>
        <end position="227"/>
    </location>
</feature>
<feature type="compositionally biased region" description="Polar residues" evidence="1">
    <location>
        <begin position="145"/>
        <end position="160"/>
    </location>
</feature>
<comment type="caution">
    <text evidence="2">The sequence shown here is derived from an EMBL/GenBank/DDBJ whole genome shotgun (WGS) entry which is preliminary data.</text>
</comment>
<name>A0ABR1S919_9PEZI</name>
<dbReference type="EMBL" id="JAQQWI010000007">
    <property type="protein sequence ID" value="KAK8028328.1"/>
    <property type="molecule type" value="Genomic_DNA"/>
</dbReference>
<evidence type="ECO:0008006" key="4">
    <source>
        <dbReference type="Google" id="ProtNLM"/>
    </source>
</evidence>